<gene>
    <name evidence="1" type="ORF">DY023_06610</name>
</gene>
<accession>A0A371NUX7</accession>
<evidence type="ECO:0000313" key="2">
    <source>
        <dbReference type="Proteomes" id="UP000262172"/>
    </source>
</evidence>
<name>A0A371NUX7_9MICO</name>
<reference evidence="1 2" key="1">
    <citation type="submission" date="2018-08" db="EMBL/GenBank/DDBJ databases">
        <title>Isolation, diversity and antifungal activity of Actinobacteria from cow dung.</title>
        <authorList>
            <person name="Ling L."/>
        </authorList>
    </citation>
    <scope>NUCLEOTIDE SEQUENCE [LARGE SCALE GENOMIC DNA]</scope>
    <source>
        <strain evidence="1 2">NEAU-LLE</strain>
    </source>
</reference>
<organism evidence="1 2">
    <name type="scientific">Microbacterium bovistercoris</name>
    <dbReference type="NCBI Taxonomy" id="2293570"/>
    <lineage>
        <taxon>Bacteria</taxon>
        <taxon>Bacillati</taxon>
        <taxon>Actinomycetota</taxon>
        <taxon>Actinomycetes</taxon>
        <taxon>Micrococcales</taxon>
        <taxon>Microbacteriaceae</taxon>
        <taxon>Microbacterium</taxon>
    </lineage>
</organism>
<protein>
    <submittedName>
        <fullName evidence="1">Uncharacterized protein</fullName>
    </submittedName>
</protein>
<dbReference type="Proteomes" id="UP000262172">
    <property type="component" value="Unassembled WGS sequence"/>
</dbReference>
<dbReference type="RefSeq" id="WP_116241555.1">
    <property type="nucleotide sequence ID" value="NZ_QUAB01000036.1"/>
</dbReference>
<keyword evidence="2" id="KW-1185">Reference proteome</keyword>
<dbReference type="OrthoDB" id="5070029at2"/>
<evidence type="ECO:0000313" key="1">
    <source>
        <dbReference type="EMBL" id="REJ06297.1"/>
    </source>
</evidence>
<dbReference type="AlphaFoldDB" id="A0A371NUX7"/>
<sequence length="206" mass="23517">MGLDTFNYRLNNLRDRLDKRKETFYSEAARVRNDPRLNDAAKRTDIAKLYRAAQQDVDALHAEERKLTSDEQQRIERQVFGIRDSDPSALIAYRDAQDRAARLVFGQQDTAREMLRSATLSGDSTLAAAVVAKAFTYGWTDIIDSYREANPRQANDIDDLAELSSWVQKNESDFFRGYVGTFHISEPQELSGMHEYAVKQLAETAE</sequence>
<proteinExistence type="predicted"/>
<comment type="caution">
    <text evidence="1">The sequence shown here is derived from an EMBL/GenBank/DDBJ whole genome shotgun (WGS) entry which is preliminary data.</text>
</comment>
<dbReference type="EMBL" id="QUAB01000036">
    <property type="protein sequence ID" value="REJ06297.1"/>
    <property type="molecule type" value="Genomic_DNA"/>
</dbReference>